<evidence type="ECO:0000256" key="7">
    <source>
        <dbReference type="ARBA" id="ARBA00022691"/>
    </source>
</evidence>
<evidence type="ECO:0000313" key="9">
    <source>
        <dbReference type="Ensembl" id="ENSEBUP00000004549.1"/>
    </source>
</evidence>
<dbReference type="Gene3D" id="3.40.50.150">
    <property type="entry name" value="Vaccinia Virus protein VP39"/>
    <property type="match status" value="1"/>
</dbReference>
<keyword evidence="6" id="KW-0808">Transferase</keyword>
<feature type="region of interest" description="Disordered" evidence="8">
    <location>
        <begin position="20"/>
        <end position="39"/>
    </location>
</feature>
<evidence type="ECO:0000313" key="10">
    <source>
        <dbReference type="Proteomes" id="UP000694388"/>
    </source>
</evidence>
<reference evidence="9" key="1">
    <citation type="submission" date="2025-08" db="UniProtKB">
        <authorList>
            <consortium name="Ensembl"/>
        </authorList>
    </citation>
    <scope>IDENTIFICATION</scope>
</reference>
<keyword evidence="5" id="KW-0489">Methyltransferase</keyword>
<evidence type="ECO:0000256" key="8">
    <source>
        <dbReference type="SAM" id="MobiDB-lite"/>
    </source>
</evidence>
<evidence type="ECO:0000256" key="3">
    <source>
        <dbReference type="ARBA" id="ARBA00011890"/>
    </source>
</evidence>
<dbReference type="GO" id="GO:0005737">
    <property type="term" value="C:cytoplasm"/>
    <property type="evidence" value="ECO:0007669"/>
    <property type="project" value="UniProtKB-SubCell"/>
</dbReference>
<accession>A0A8C4PXX3</accession>
<protein>
    <recommendedName>
        <fullName evidence="3">protein-L-isoaspartate(D-aspartate) O-methyltransferase</fullName>
        <ecNumber evidence="3">2.1.1.77</ecNumber>
    </recommendedName>
</protein>
<reference evidence="9" key="2">
    <citation type="submission" date="2025-09" db="UniProtKB">
        <authorList>
            <consortium name="Ensembl"/>
        </authorList>
    </citation>
    <scope>IDENTIFICATION</scope>
</reference>
<evidence type="ECO:0000256" key="5">
    <source>
        <dbReference type="ARBA" id="ARBA00022603"/>
    </source>
</evidence>
<name>A0A8C4PXX3_EPTBU</name>
<dbReference type="GeneTree" id="ENSGT00950000183032"/>
<feature type="compositionally biased region" description="Polar residues" evidence="8">
    <location>
        <begin position="22"/>
        <end position="36"/>
    </location>
</feature>
<dbReference type="Proteomes" id="UP000694388">
    <property type="component" value="Unplaced"/>
</dbReference>
<dbReference type="EC" id="2.1.1.77" evidence="3"/>
<dbReference type="Pfam" id="PF01135">
    <property type="entry name" value="PCMT"/>
    <property type="match status" value="1"/>
</dbReference>
<keyword evidence="10" id="KW-1185">Reference proteome</keyword>
<sequence>MFLNCQQQCFRRVQGNRFVPEGSQQGIDHESTTSVQGDGRLGYPQTAPYDAIHVGAAALTVPKPLLDQLKPGGRLVLPIGPPGREQMLEQHDKMADGSISVKRIMRVLFVPLTDRNAQWP</sequence>
<keyword evidence="4" id="KW-0963">Cytoplasm</keyword>
<keyword evidence="7" id="KW-0949">S-adenosyl-L-methionine</keyword>
<comment type="subcellular location">
    <subcellularLocation>
        <location evidence="1">Cytoplasm</location>
    </subcellularLocation>
</comment>
<dbReference type="PANTHER" id="PTHR11579:SF0">
    <property type="entry name" value="PROTEIN-L-ISOASPARTATE(D-ASPARTATE) O-METHYLTRANSFERASE"/>
    <property type="match status" value="1"/>
</dbReference>
<organism evidence="9 10">
    <name type="scientific">Eptatretus burgeri</name>
    <name type="common">Inshore hagfish</name>
    <dbReference type="NCBI Taxonomy" id="7764"/>
    <lineage>
        <taxon>Eukaryota</taxon>
        <taxon>Metazoa</taxon>
        <taxon>Chordata</taxon>
        <taxon>Craniata</taxon>
        <taxon>Vertebrata</taxon>
        <taxon>Cyclostomata</taxon>
        <taxon>Myxini</taxon>
        <taxon>Myxiniformes</taxon>
        <taxon>Myxinidae</taxon>
        <taxon>Eptatretinae</taxon>
        <taxon>Eptatretus</taxon>
    </lineage>
</organism>
<dbReference type="Ensembl" id="ENSEBUT00000004985.1">
    <property type="protein sequence ID" value="ENSEBUP00000004549.1"/>
    <property type="gene ID" value="ENSEBUG00000003186.1"/>
</dbReference>
<dbReference type="AlphaFoldDB" id="A0A8C4PXX3"/>
<dbReference type="GO" id="GO:0004719">
    <property type="term" value="F:protein-L-isoaspartate (D-aspartate) O-methyltransferase activity"/>
    <property type="evidence" value="ECO:0007669"/>
    <property type="project" value="UniProtKB-EC"/>
</dbReference>
<evidence type="ECO:0000256" key="1">
    <source>
        <dbReference type="ARBA" id="ARBA00004496"/>
    </source>
</evidence>
<comment type="similarity">
    <text evidence="2">Belongs to the methyltransferase superfamily. L-isoaspartyl/D-aspartyl protein methyltransferase family.</text>
</comment>
<proteinExistence type="inferred from homology"/>
<evidence type="ECO:0000256" key="2">
    <source>
        <dbReference type="ARBA" id="ARBA00005369"/>
    </source>
</evidence>
<dbReference type="SUPFAM" id="SSF53335">
    <property type="entry name" value="S-adenosyl-L-methionine-dependent methyltransferases"/>
    <property type="match status" value="1"/>
</dbReference>
<dbReference type="GO" id="GO:0032259">
    <property type="term" value="P:methylation"/>
    <property type="evidence" value="ECO:0007669"/>
    <property type="project" value="UniProtKB-KW"/>
</dbReference>
<evidence type="ECO:0000256" key="4">
    <source>
        <dbReference type="ARBA" id="ARBA00022490"/>
    </source>
</evidence>
<dbReference type="OMA" id="GWDEYAP"/>
<dbReference type="PROSITE" id="PS01279">
    <property type="entry name" value="PCMT"/>
    <property type="match status" value="1"/>
</dbReference>
<evidence type="ECO:0000256" key="6">
    <source>
        <dbReference type="ARBA" id="ARBA00022679"/>
    </source>
</evidence>
<dbReference type="PANTHER" id="PTHR11579">
    <property type="entry name" value="PROTEIN-L-ISOASPARTATE O-METHYLTRANSFERASE"/>
    <property type="match status" value="1"/>
</dbReference>
<dbReference type="InterPro" id="IPR000682">
    <property type="entry name" value="PCMT"/>
</dbReference>
<dbReference type="InterPro" id="IPR029063">
    <property type="entry name" value="SAM-dependent_MTases_sf"/>
</dbReference>